<dbReference type="EC" id="2.1.1.77" evidence="9"/>
<evidence type="ECO:0000256" key="7">
    <source>
        <dbReference type="ARBA" id="ARBA00025330"/>
    </source>
</evidence>
<gene>
    <name evidence="9" type="primary">pcm</name>
    <name evidence="12" type="ORF">C0188_00635</name>
    <name evidence="10" type="ORF">ENO39_04555</name>
    <name evidence="11" type="ORF">IOK49_02475</name>
</gene>
<dbReference type="Proteomes" id="UP000652307">
    <property type="component" value="Unassembled WGS sequence"/>
</dbReference>
<dbReference type="Proteomes" id="UP000886076">
    <property type="component" value="Unassembled WGS sequence"/>
</dbReference>
<dbReference type="SUPFAM" id="SSF53335">
    <property type="entry name" value="S-adenosyl-L-methionine-dependent methyltransferases"/>
    <property type="match status" value="1"/>
</dbReference>
<comment type="catalytic activity">
    <reaction evidence="8 9">
        <text>[protein]-L-isoaspartate + S-adenosyl-L-methionine = [protein]-L-isoaspartate alpha-methyl ester + S-adenosyl-L-homocysteine</text>
        <dbReference type="Rhea" id="RHEA:12705"/>
        <dbReference type="Rhea" id="RHEA-COMP:12143"/>
        <dbReference type="Rhea" id="RHEA-COMP:12144"/>
        <dbReference type="ChEBI" id="CHEBI:57856"/>
        <dbReference type="ChEBI" id="CHEBI:59789"/>
        <dbReference type="ChEBI" id="CHEBI:90596"/>
        <dbReference type="ChEBI" id="CHEBI:90598"/>
        <dbReference type="EC" id="2.1.1.77"/>
    </reaction>
</comment>
<dbReference type="InterPro" id="IPR029063">
    <property type="entry name" value="SAM-dependent_MTases_sf"/>
</dbReference>
<dbReference type="InterPro" id="IPR000682">
    <property type="entry name" value="PCMT"/>
</dbReference>
<protein>
    <recommendedName>
        <fullName evidence="9">Protein-L-isoaspartate O-methyltransferase</fullName>
        <ecNumber evidence="9">2.1.1.77</ecNumber>
    </recommendedName>
    <alternativeName>
        <fullName evidence="9">L-isoaspartyl protein carboxyl methyltransferase</fullName>
    </alternativeName>
    <alternativeName>
        <fullName evidence="9">Protein L-isoaspartyl methyltransferase</fullName>
    </alternativeName>
    <alternativeName>
        <fullName evidence="9">Protein-beta-aspartate methyltransferase</fullName>
        <shortName evidence="9">PIMT</shortName>
    </alternativeName>
</protein>
<reference evidence="11" key="3">
    <citation type="submission" date="2020-10" db="EMBL/GenBank/DDBJ databases">
        <title>Fervidococcus fontis strain 3639Fd - the first crenarchaeon capable of growth on lipids.</title>
        <authorList>
            <person name="Kochetkova T.V."/>
            <person name="Elcheninov A.G."/>
            <person name="Toschakov S.V."/>
            <person name="Kublanov I.V."/>
        </authorList>
    </citation>
    <scope>NUCLEOTIDE SEQUENCE</scope>
    <source>
        <strain evidence="11">3639Fd</strain>
    </source>
</reference>
<keyword evidence="6 9" id="KW-0949">S-adenosyl-L-methionine</keyword>
<evidence type="ECO:0000313" key="10">
    <source>
        <dbReference type="EMBL" id="HEW64307.1"/>
    </source>
</evidence>
<dbReference type="Gene3D" id="3.40.50.150">
    <property type="entry name" value="Vaccinia Virus protein VP39"/>
    <property type="match status" value="1"/>
</dbReference>
<dbReference type="OMA" id="HMHASAC"/>
<dbReference type="GO" id="GO:0004719">
    <property type="term" value="F:protein-L-isoaspartate (D-aspartate) O-methyltransferase activity"/>
    <property type="evidence" value="ECO:0007669"/>
    <property type="project" value="UniProtKB-UniRule"/>
</dbReference>
<evidence type="ECO:0000256" key="5">
    <source>
        <dbReference type="ARBA" id="ARBA00022679"/>
    </source>
</evidence>
<evidence type="ECO:0000313" key="12">
    <source>
        <dbReference type="EMBL" id="PMB76021.1"/>
    </source>
</evidence>
<dbReference type="PROSITE" id="PS01279">
    <property type="entry name" value="PCMT"/>
    <property type="match status" value="1"/>
</dbReference>
<feature type="active site" evidence="9">
    <location>
        <position position="64"/>
    </location>
</feature>
<dbReference type="CDD" id="cd02440">
    <property type="entry name" value="AdoMet_MTases"/>
    <property type="match status" value="1"/>
</dbReference>
<dbReference type="NCBIfam" id="TIGR00080">
    <property type="entry name" value="pimt"/>
    <property type="match status" value="1"/>
</dbReference>
<evidence type="ECO:0000256" key="1">
    <source>
        <dbReference type="ARBA" id="ARBA00004496"/>
    </source>
</evidence>
<dbReference type="EMBL" id="DSFH01000057">
    <property type="protein sequence ID" value="HEW64307.1"/>
    <property type="molecule type" value="Genomic_DNA"/>
</dbReference>
<dbReference type="EMBL" id="PNIM01000002">
    <property type="protein sequence ID" value="PMB76021.1"/>
    <property type="molecule type" value="Genomic_DNA"/>
</dbReference>
<accession>A0A2J6N3U9</accession>
<comment type="similarity">
    <text evidence="2 9">Belongs to the methyltransferase superfamily. L-isoaspartyl/D-aspartyl protein methyltransferase family.</text>
</comment>
<dbReference type="FunFam" id="3.40.50.150:FF:000010">
    <property type="entry name" value="Protein-L-isoaspartate O-methyltransferase"/>
    <property type="match status" value="1"/>
</dbReference>
<sequence length="229" mass="25545">MIRGKRMKEKEWVIKNLESEGFRIPEKVRRAFLKVDRKLFVPQQYEDMANADTPLPIGYGQTISAMHMVLIMTTLLDPEVGDKVLEVGTGSGYQAAILAEIVAPSNTEIKKSGHVYTVERIKELAEFAKENLKKAGYCDRVTVFVGDGSQGLKEFSPYDRIIVTAASPKVPESLKDQLKVGGTLVIPIGSIEFQSLYVIRKNSEKTFNIKKSISCVFVPLIGKEGFDEK</sequence>
<evidence type="ECO:0000256" key="4">
    <source>
        <dbReference type="ARBA" id="ARBA00022603"/>
    </source>
</evidence>
<dbReference type="PANTHER" id="PTHR11579">
    <property type="entry name" value="PROTEIN-L-ISOASPARTATE O-METHYLTRANSFERASE"/>
    <property type="match status" value="1"/>
</dbReference>
<evidence type="ECO:0000256" key="9">
    <source>
        <dbReference type="HAMAP-Rule" id="MF_00090"/>
    </source>
</evidence>
<dbReference type="Proteomes" id="UP000237153">
    <property type="component" value="Unassembled WGS sequence"/>
</dbReference>
<comment type="function">
    <text evidence="7 9">Catalyzes the methyl esterification of L-isoaspartyl residues in peptides and proteins that result from spontaneous decomposition of normal L-aspartyl and L-asparaginyl residues. It plays a role in the repair and/or degradation of damaged proteins.</text>
</comment>
<dbReference type="PANTHER" id="PTHR11579:SF0">
    <property type="entry name" value="PROTEIN-L-ISOASPARTATE(D-ASPARTATE) O-METHYLTRANSFERASE"/>
    <property type="match status" value="1"/>
</dbReference>
<keyword evidence="5 9" id="KW-0808">Transferase</keyword>
<dbReference type="AlphaFoldDB" id="A0A2J6N3U9"/>
<comment type="caution">
    <text evidence="12">The sequence shown here is derived from an EMBL/GenBank/DDBJ whole genome shotgun (WGS) entry which is preliminary data.</text>
</comment>
<name>A0A2J6N3U9_9CREN</name>
<evidence type="ECO:0000256" key="8">
    <source>
        <dbReference type="ARBA" id="ARBA00029295"/>
    </source>
</evidence>
<evidence type="ECO:0000256" key="6">
    <source>
        <dbReference type="ARBA" id="ARBA00022691"/>
    </source>
</evidence>
<dbReference type="NCBIfam" id="NF001453">
    <property type="entry name" value="PRK00312.1"/>
    <property type="match status" value="1"/>
</dbReference>
<evidence type="ECO:0000313" key="13">
    <source>
        <dbReference type="Proteomes" id="UP000237153"/>
    </source>
</evidence>
<reference evidence="12 13" key="1">
    <citation type="submission" date="2018-01" db="EMBL/GenBank/DDBJ databases">
        <title>Metagenomic assembled genomes from two thermal pools in the Uzon Caldera, Kamchatka, Russia.</title>
        <authorList>
            <person name="Wilkins L."/>
            <person name="Ettinger C."/>
        </authorList>
    </citation>
    <scope>NUCLEOTIDE SEQUENCE [LARGE SCALE GENOMIC DNA]</scope>
    <source>
        <strain evidence="12">ZAV-06</strain>
    </source>
</reference>
<reference evidence="10" key="2">
    <citation type="journal article" date="2020" name="mSystems">
        <title>Genome- and Community-Level Interaction Insights into Carbon Utilization and Element Cycling Functions of Hydrothermarchaeota in Hydrothermal Sediment.</title>
        <authorList>
            <person name="Zhou Z."/>
            <person name="Liu Y."/>
            <person name="Xu W."/>
            <person name="Pan J."/>
            <person name="Luo Z.H."/>
            <person name="Li M."/>
        </authorList>
    </citation>
    <scope>NUCLEOTIDE SEQUENCE [LARGE SCALE GENOMIC DNA]</scope>
    <source>
        <strain evidence="10">SpSt-1261</strain>
    </source>
</reference>
<comment type="subcellular location">
    <subcellularLocation>
        <location evidence="1 9">Cytoplasm</location>
    </subcellularLocation>
</comment>
<proteinExistence type="inferred from homology"/>
<organism evidence="12 13">
    <name type="scientific">Fervidicoccus fontis</name>
    <dbReference type="NCBI Taxonomy" id="683846"/>
    <lineage>
        <taxon>Archaea</taxon>
        <taxon>Thermoproteota</taxon>
        <taxon>Thermoprotei</taxon>
        <taxon>Fervidicoccales</taxon>
        <taxon>Fervidicoccaceae</taxon>
        <taxon>Fervidicoccus</taxon>
    </lineage>
</organism>
<dbReference type="HAMAP" id="MF_00090">
    <property type="entry name" value="PIMT"/>
    <property type="match status" value="1"/>
</dbReference>
<dbReference type="GO" id="GO:0032259">
    <property type="term" value="P:methylation"/>
    <property type="evidence" value="ECO:0007669"/>
    <property type="project" value="UniProtKB-KW"/>
</dbReference>
<evidence type="ECO:0000313" key="11">
    <source>
        <dbReference type="EMBL" id="MBE9390946.1"/>
    </source>
</evidence>
<evidence type="ECO:0000256" key="2">
    <source>
        <dbReference type="ARBA" id="ARBA00005369"/>
    </source>
</evidence>
<keyword evidence="4 9" id="KW-0489">Methyltransferase</keyword>
<dbReference type="GO" id="GO:0005737">
    <property type="term" value="C:cytoplasm"/>
    <property type="evidence" value="ECO:0007669"/>
    <property type="project" value="UniProtKB-SubCell"/>
</dbReference>
<evidence type="ECO:0000256" key="3">
    <source>
        <dbReference type="ARBA" id="ARBA00022490"/>
    </source>
</evidence>
<dbReference type="EMBL" id="JADEZV010000001">
    <property type="protein sequence ID" value="MBE9390946.1"/>
    <property type="molecule type" value="Genomic_DNA"/>
</dbReference>
<keyword evidence="3 9" id="KW-0963">Cytoplasm</keyword>
<dbReference type="Pfam" id="PF01135">
    <property type="entry name" value="PCMT"/>
    <property type="match status" value="1"/>
</dbReference>
<dbReference type="GO" id="GO:0030091">
    <property type="term" value="P:protein repair"/>
    <property type="evidence" value="ECO:0007669"/>
    <property type="project" value="UniProtKB-UniRule"/>
</dbReference>